<dbReference type="InterPro" id="IPR029016">
    <property type="entry name" value="GAF-like_dom_sf"/>
</dbReference>
<dbReference type="EMBL" id="GG662649">
    <property type="protein sequence ID" value="EAR98674.2"/>
    <property type="molecule type" value="Genomic_DNA"/>
</dbReference>
<organism evidence="2 3">
    <name type="scientific">Tetrahymena thermophila (strain SB210)</name>
    <dbReference type="NCBI Taxonomy" id="312017"/>
    <lineage>
        <taxon>Eukaryota</taxon>
        <taxon>Sar</taxon>
        <taxon>Alveolata</taxon>
        <taxon>Ciliophora</taxon>
        <taxon>Intramacronucleata</taxon>
        <taxon>Oligohymenophorea</taxon>
        <taxon>Hymenostomatida</taxon>
        <taxon>Tetrahymenina</taxon>
        <taxon>Tetrahymenidae</taxon>
        <taxon>Tetrahymena</taxon>
    </lineage>
</organism>
<gene>
    <name evidence="2" type="ORF">TTHERM_00581780</name>
</gene>
<proteinExistence type="predicted"/>
<dbReference type="KEGG" id="tet:TTHERM_00581780"/>
<reference evidence="3" key="1">
    <citation type="journal article" date="2006" name="PLoS Biol.">
        <title>Macronuclear genome sequence of the ciliate Tetrahymena thermophila, a model eukaryote.</title>
        <authorList>
            <person name="Eisen J.A."/>
            <person name="Coyne R.S."/>
            <person name="Wu M."/>
            <person name="Wu D."/>
            <person name="Thiagarajan M."/>
            <person name="Wortman J.R."/>
            <person name="Badger J.H."/>
            <person name="Ren Q."/>
            <person name="Amedeo P."/>
            <person name="Jones K.M."/>
            <person name="Tallon L.J."/>
            <person name="Delcher A.L."/>
            <person name="Salzberg S.L."/>
            <person name="Silva J.C."/>
            <person name="Haas B.J."/>
            <person name="Majoros W.H."/>
            <person name="Farzad M."/>
            <person name="Carlton J.M."/>
            <person name="Smith R.K. Jr."/>
            <person name="Garg J."/>
            <person name="Pearlman R.E."/>
            <person name="Karrer K.M."/>
            <person name="Sun L."/>
            <person name="Manning G."/>
            <person name="Elde N.C."/>
            <person name="Turkewitz A.P."/>
            <person name="Asai D.J."/>
            <person name="Wilkes D.E."/>
            <person name="Wang Y."/>
            <person name="Cai H."/>
            <person name="Collins K."/>
            <person name="Stewart B.A."/>
            <person name="Lee S.R."/>
            <person name="Wilamowska K."/>
            <person name="Weinberg Z."/>
            <person name="Ruzzo W.L."/>
            <person name="Wloga D."/>
            <person name="Gaertig J."/>
            <person name="Frankel J."/>
            <person name="Tsao C.-C."/>
            <person name="Gorovsky M.A."/>
            <person name="Keeling P.J."/>
            <person name="Waller R.F."/>
            <person name="Patron N.J."/>
            <person name="Cherry J.M."/>
            <person name="Stover N.A."/>
            <person name="Krieger C.J."/>
            <person name="del Toro C."/>
            <person name="Ryder H.F."/>
            <person name="Williamson S.C."/>
            <person name="Barbeau R.A."/>
            <person name="Hamilton E.P."/>
            <person name="Orias E."/>
        </authorList>
    </citation>
    <scope>NUCLEOTIDE SEQUENCE [LARGE SCALE GENOMIC DNA]</scope>
    <source>
        <strain evidence="3">SB210</strain>
    </source>
</reference>
<evidence type="ECO:0000313" key="3">
    <source>
        <dbReference type="Proteomes" id="UP000009168"/>
    </source>
</evidence>
<dbReference type="GeneID" id="7836262"/>
<keyword evidence="1" id="KW-0175">Coiled coil</keyword>
<accession>Q23QB0</accession>
<dbReference type="HOGENOM" id="CLU_393582_0_0_1"/>
<dbReference type="Proteomes" id="UP000009168">
    <property type="component" value="Unassembled WGS sequence"/>
</dbReference>
<sequence length="781" mass="91285">MSLTQRQLNNKKVGKKNLNSIMTDENSQNFNLNSTKLGFINERKFSWNETQPTSEKKLFENSLKSPKNFSSQQIFVPKINLDSSQNLKLAFSQNLPKLNRLKTEYSQSGIEFKKIDSSMLTINTNDQMIEAQIERNIALQNNFQQLSIKVLDVLENIRNNDSDKVDSTMEELLVFLSSTCKTELELSKMINLSIKQSNKISQINLLNQKLNDKLSFFQEKFQLTNYKSDEIKEKYLKSIKELNLNKKVILNQKKIIEQLEQRLDFILSSDYLNEQQIPKSQNIRKVVTELVKENENLKRDNMKKDEELKRLTDIKLKLNQKLNLLSQKIEFLKSRVSIKEIDEIFLENSNLKISKNINNNYKENGSILQNDELPEKLDFRVNQLRNEYKSLVVDLLEHGSNIFLEQYNEMKDEKRKSEYVKLILSQYLLLNDFAERCNKISQLVHQLERIDNIDDLLNQTNIELKQIFKCKQAHVWLYDQLTGIFFTINENNIEERALNCKGLFSEIIKHQLASNKSENQDFVVYQQIVQETQLQNNAKKQGLQNEKLDNFIYSKTCLCIPLTFSGIKKQTIGILEITGSKSKVFSVDDEYCAVIISQFLNNQVARIREMRIKLMENRYKDFLQEAFLSLVQCLDKIQFTNCISTWLHKIFTITQFKFYFVQNETLKNDKNQEFSKQHGWAGHVLQVNQTMIVQNIKNTDNFDPLVDLYSILPIQIIPIQNNQQTVAIIEVPVKKCNRTSSVQDEFTFSSSPFMGLDSSFDNALKQFCTHIAIALSINKIY</sequence>
<dbReference type="SUPFAM" id="SSF55781">
    <property type="entry name" value="GAF domain-like"/>
    <property type="match status" value="2"/>
</dbReference>
<keyword evidence="3" id="KW-1185">Reference proteome</keyword>
<dbReference type="InParanoid" id="Q23QB0"/>
<dbReference type="Gene3D" id="3.30.450.40">
    <property type="match status" value="2"/>
</dbReference>
<evidence type="ECO:0008006" key="4">
    <source>
        <dbReference type="Google" id="ProtNLM"/>
    </source>
</evidence>
<evidence type="ECO:0000256" key="1">
    <source>
        <dbReference type="SAM" id="Coils"/>
    </source>
</evidence>
<dbReference type="AlphaFoldDB" id="Q23QB0"/>
<name>Q23QB0_TETTS</name>
<feature type="coiled-coil region" evidence="1">
    <location>
        <begin position="280"/>
        <end position="335"/>
    </location>
</feature>
<evidence type="ECO:0000313" key="2">
    <source>
        <dbReference type="EMBL" id="EAR98674.2"/>
    </source>
</evidence>
<protein>
    <recommendedName>
        <fullName evidence="4">GAF domain protein</fullName>
    </recommendedName>
</protein>
<dbReference type="RefSeq" id="XP_001018919.2">
    <property type="nucleotide sequence ID" value="XM_001018919.2"/>
</dbReference>